<accession>A0A976FI54</accession>
<dbReference type="EMBL" id="SHOA02000014">
    <property type="protein sequence ID" value="TDH66889.1"/>
    <property type="molecule type" value="Genomic_DNA"/>
</dbReference>
<dbReference type="RefSeq" id="XP_067816388.1">
    <property type="nucleotide sequence ID" value="XM_067962230.1"/>
</dbReference>
<evidence type="ECO:0000313" key="2">
    <source>
        <dbReference type="Proteomes" id="UP000294530"/>
    </source>
</evidence>
<evidence type="ECO:0000313" key="1">
    <source>
        <dbReference type="EMBL" id="TDH66889.1"/>
    </source>
</evidence>
<proteinExistence type="predicted"/>
<name>A0A976FI54_BRELC</name>
<dbReference type="GeneID" id="94347901"/>
<protein>
    <submittedName>
        <fullName evidence="1">Uncharacterized protein</fullName>
    </submittedName>
</protein>
<keyword evidence="2" id="KW-1185">Reference proteome</keyword>
<gene>
    <name evidence="1" type="ORF">CCR75_004140</name>
</gene>
<dbReference type="KEGG" id="blac:94347901"/>
<sequence length="109" mass="12063">MALWEDEERATVMARLKWRQANDDDSGAAQGKCASDACGAVQPEHASDNDVVVLRANEMRCLALTRRSVRNCISSHLAVLAYTERLVFSVALGDTLVEAKGCLRSRKRR</sequence>
<organism evidence="1 2">
    <name type="scientific">Bremia lactucae</name>
    <name type="common">Lettuce downy mildew</name>
    <dbReference type="NCBI Taxonomy" id="4779"/>
    <lineage>
        <taxon>Eukaryota</taxon>
        <taxon>Sar</taxon>
        <taxon>Stramenopiles</taxon>
        <taxon>Oomycota</taxon>
        <taxon>Peronosporomycetes</taxon>
        <taxon>Peronosporales</taxon>
        <taxon>Peronosporaceae</taxon>
        <taxon>Bremia</taxon>
    </lineage>
</organism>
<dbReference type="Proteomes" id="UP000294530">
    <property type="component" value="Unassembled WGS sequence"/>
</dbReference>
<comment type="caution">
    <text evidence="1">The sequence shown here is derived from an EMBL/GenBank/DDBJ whole genome shotgun (WGS) entry which is preliminary data.</text>
</comment>
<dbReference type="AlphaFoldDB" id="A0A976FI54"/>
<reference evidence="1 2" key="1">
    <citation type="journal article" date="2021" name="Genome Biol.">
        <title>AFLAP: assembly-free linkage analysis pipeline using k-mers from genome sequencing data.</title>
        <authorList>
            <person name="Fletcher K."/>
            <person name="Zhang L."/>
            <person name="Gil J."/>
            <person name="Han R."/>
            <person name="Cavanaugh K."/>
            <person name="Michelmore R."/>
        </authorList>
    </citation>
    <scope>NUCLEOTIDE SEQUENCE [LARGE SCALE GENOMIC DNA]</scope>
    <source>
        <strain evidence="1 2">SF5</strain>
    </source>
</reference>